<evidence type="ECO:0000313" key="4">
    <source>
        <dbReference type="Proteomes" id="UP001164506"/>
    </source>
</evidence>
<dbReference type="RefSeq" id="WP_190106348.1">
    <property type="nucleotide sequence ID" value="NZ_BMUH01000015.1"/>
</dbReference>
<feature type="domain" description="SGNH hydrolase-type esterase" evidence="2">
    <location>
        <begin position="96"/>
        <end position="270"/>
    </location>
</feature>
<organism evidence="3 4">
    <name type="scientific">Streptomyces tanashiensis</name>
    <dbReference type="NCBI Taxonomy" id="67367"/>
    <lineage>
        <taxon>Bacteria</taxon>
        <taxon>Bacillati</taxon>
        <taxon>Actinomycetota</taxon>
        <taxon>Actinomycetes</taxon>
        <taxon>Kitasatosporales</taxon>
        <taxon>Streptomycetaceae</taxon>
        <taxon>Streptomyces</taxon>
    </lineage>
</organism>
<dbReference type="GeneID" id="95601777"/>
<dbReference type="InterPro" id="IPR036514">
    <property type="entry name" value="SGNH_hydro_sf"/>
</dbReference>
<evidence type="ECO:0000256" key="1">
    <source>
        <dbReference type="SAM" id="MobiDB-lite"/>
    </source>
</evidence>
<dbReference type="Proteomes" id="UP001164506">
    <property type="component" value="Chromosome"/>
</dbReference>
<protein>
    <submittedName>
        <fullName evidence="3">GDSL-type esterase/lipase family protein</fullName>
    </submittedName>
</protein>
<name>A0ABY6R100_9ACTN</name>
<dbReference type="InterPro" id="IPR013830">
    <property type="entry name" value="SGNH_hydro"/>
</dbReference>
<evidence type="ECO:0000313" key="3">
    <source>
        <dbReference type="EMBL" id="UZX22878.1"/>
    </source>
</evidence>
<dbReference type="SUPFAM" id="SSF52266">
    <property type="entry name" value="SGNH hydrolase"/>
    <property type="match status" value="1"/>
</dbReference>
<evidence type="ECO:0000259" key="2">
    <source>
        <dbReference type="Pfam" id="PF13472"/>
    </source>
</evidence>
<gene>
    <name evidence="3" type="ORF">LDH80_20045</name>
</gene>
<proteinExistence type="predicted"/>
<reference evidence="3" key="1">
    <citation type="submission" date="2021-09" db="EMBL/GenBank/DDBJ databases">
        <title>Complete genome sequence and metabolic characterization of Streptomyces tanashiensis DSM 731 the producer of antibacterial Kalafungin and diverse secondary metabolites.</title>
        <authorList>
            <person name="Abbasi M.N."/>
            <person name="Anwar M.N."/>
            <person name="Alam K."/>
            <person name="Shoaib M."/>
            <person name="Lin Z."/>
            <person name="Hayat M."/>
            <person name="Ali M.I."/>
            <person name="Malik H.M.T."/>
            <person name="Ahmed I."/>
            <person name="Li A."/>
            <person name="Hailong Wang H."/>
            <person name="Zhang Y."/>
        </authorList>
    </citation>
    <scope>NUCLEOTIDE SEQUENCE</scope>
    <source>
        <strain evidence="3">Kala</strain>
    </source>
</reference>
<keyword evidence="4" id="KW-1185">Reference proteome</keyword>
<sequence>MPEKTHAKTEGAERPAENLTEKLVRFQQPEKTLRYLGELPDARLAGLFGLDTETYRTLLRDFDDRTRDTAAALLKDPGFAERADRLPFRPGQRIVALGESTTADRLSWFSILRHLLPDGVELVNLAVSGSTTTQALAQLPQLAFLRPDWILCMLGANDAQRLGRVAEAAGTRLVSEAETERNLLALRELAGRGLPAPDRWIWLTPSSVDQERADAYPHFRRAGIGWTGEDIDGVAAFLLGRPERTVDTRRATAGLHLDDGIHLTLDGQRAVTVALVDALARPSEAEAEAETKVKAEAEAS</sequence>
<accession>A0ABY6R100</accession>
<dbReference type="EMBL" id="CP084204">
    <property type="protein sequence ID" value="UZX22878.1"/>
    <property type="molecule type" value="Genomic_DNA"/>
</dbReference>
<dbReference type="Gene3D" id="3.40.50.1110">
    <property type="entry name" value="SGNH hydrolase"/>
    <property type="match status" value="1"/>
</dbReference>
<feature type="region of interest" description="Disordered" evidence="1">
    <location>
        <begin position="1"/>
        <end position="21"/>
    </location>
</feature>
<dbReference type="Pfam" id="PF13472">
    <property type="entry name" value="Lipase_GDSL_2"/>
    <property type="match status" value="1"/>
</dbReference>